<keyword evidence="1" id="KW-0812">Transmembrane</keyword>
<name>A0A518AZA8_9BACT</name>
<evidence type="ECO:0000256" key="1">
    <source>
        <dbReference type="SAM" id="Phobius"/>
    </source>
</evidence>
<proteinExistence type="predicted"/>
<keyword evidence="3" id="KW-0540">Nuclease</keyword>
<evidence type="ECO:0000313" key="4">
    <source>
        <dbReference type="Proteomes" id="UP000317093"/>
    </source>
</evidence>
<dbReference type="GO" id="GO:0004519">
    <property type="term" value="F:endonuclease activity"/>
    <property type="evidence" value="ECO:0007669"/>
    <property type="project" value="UniProtKB-KW"/>
</dbReference>
<feature type="domain" description="Endonuclease/exonuclease/phosphatase" evidence="2">
    <location>
        <begin position="98"/>
        <end position="301"/>
    </location>
</feature>
<dbReference type="AlphaFoldDB" id="A0A518AZA8"/>
<keyword evidence="4" id="KW-1185">Reference proteome</keyword>
<dbReference type="SUPFAM" id="SSF56219">
    <property type="entry name" value="DNase I-like"/>
    <property type="match status" value="1"/>
</dbReference>
<dbReference type="Pfam" id="PF03372">
    <property type="entry name" value="Exo_endo_phos"/>
    <property type="match status" value="1"/>
</dbReference>
<dbReference type="Proteomes" id="UP000317093">
    <property type="component" value="Chromosome"/>
</dbReference>
<evidence type="ECO:0000313" key="3">
    <source>
        <dbReference type="EMBL" id="QDU60098.1"/>
    </source>
</evidence>
<dbReference type="OrthoDB" id="9796594at2"/>
<organism evidence="3 4">
    <name type="scientific">Kolteria novifilia</name>
    <dbReference type="NCBI Taxonomy" id="2527975"/>
    <lineage>
        <taxon>Bacteria</taxon>
        <taxon>Pseudomonadati</taxon>
        <taxon>Planctomycetota</taxon>
        <taxon>Planctomycetia</taxon>
        <taxon>Kolteriales</taxon>
        <taxon>Kolteriaceae</taxon>
        <taxon>Kolteria</taxon>
    </lineage>
</organism>
<dbReference type="InterPro" id="IPR005135">
    <property type="entry name" value="Endo/exonuclease/phosphatase"/>
</dbReference>
<dbReference type="Gene3D" id="3.60.10.10">
    <property type="entry name" value="Endonuclease/exonuclease/phosphatase"/>
    <property type="match status" value="1"/>
</dbReference>
<reference evidence="3 4" key="1">
    <citation type="submission" date="2019-02" db="EMBL/GenBank/DDBJ databases">
        <title>Deep-cultivation of Planctomycetes and their phenomic and genomic characterization uncovers novel biology.</title>
        <authorList>
            <person name="Wiegand S."/>
            <person name="Jogler M."/>
            <person name="Boedeker C."/>
            <person name="Pinto D."/>
            <person name="Vollmers J."/>
            <person name="Rivas-Marin E."/>
            <person name="Kohn T."/>
            <person name="Peeters S.H."/>
            <person name="Heuer A."/>
            <person name="Rast P."/>
            <person name="Oberbeckmann S."/>
            <person name="Bunk B."/>
            <person name="Jeske O."/>
            <person name="Meyerdierks A."/>
            <person name="Storesund J.E."/>
            <person name="Kallscheuer N."/>
            <person name="Luecker S."/>
            <person name="Lage O.M."/>
            <person name="Pohl T."/>
            <person name="Merkel B.J."/>
            <person name="Hornburger P."/>
            <person name="Mueller R.-W."/>
            <person name="Bruemmer F."/>
            <person name="Labrenz M."/>
            <person name="Spormann A.M."/>
            <person name="Op den Camp H."/>
            <person name="Overmann J."/>
            <person name="Amann R."/>
            <person name="Jetten M.S.M."/>
            <person name="Mascher T."/>
            <person name="Medema M.H."/>
            <person name="Devos D.P."/>
            <person name="Kaster A.-K."/>
            <person name="Ovreas L."/>
            <person name="Rohde M."/>
            <person name="Galperin M.Y."/>
            <person name="Jogler C."/>
        </authorList>
    </citation>
    <scope>NUCLEOTIDE SEQUENCE [LARGE SCALE GENOMIC DNA]</scope>
    <source>
        <strain evidence="3 4">Pan216</strain>
    </source>
</reference>
<sequence length="327" mass="35315">MKIARRSLLAGSVALLGLSLVGFLASLAWPFELASHFRFQYFLAAALLAALCLGLRHRAALAVTFAGLAINVLTLLPYLPTKPDTVASGTPLRVLVINAYVSNRSPGRVVEFVRSSGADVVFVCELTRDLDKRLRELALEYPYRCADPLDNPLGTGLYSRLPLAQAEITTFDGEGWPSVIADVRVNGELVTFLGTHPEPPSSPSRRASRDAQLRAIARFAKKHEGRLIVAGDLNVTSWSSIFSILTGQTGLVDSRLGRGLQASWPAGRSRALMRIPIDHVLVDEEVDVVGRRLGPNIGSDHLPVLVDLSLCPAPVARVPGAKAHPKR</sequence>
<keyword evidence="1" id="KW-0472">Membrane</keyword>
<dbReference type="InterPro" id="IPR036691">
    <property type="entry name" value="Endo/exonu/phosph_ase_sf"/>
</dbReference>
<dbReference type="RefSeq" id="WP_145255406.1">
    <property type="nucleotide sequence ID" value="NZ_CP036279.1"/>
</dbReference>
<dbReference type="KEGG" id="knv:Pan216_09350"/>
<gene>
    <name evidence="3" type="ORF">Pan216_09350</name>
</gene>
<evidence type="ECO:0000259" key="2">
    <source>
        <dbReference type="Pfam" id="PF03372"/>
    </source>
</evidence>
<keyword evidence="3" id="KW-0269">Exonuclease</keyword>
<feature type="transmembrane region" description="Helical" evidence="1">
    <location>
        <begin position="38"/>
        <end position="55"/>
    </location>
</feature>
<protein>
    <submittedName>
        <fullName evidence="3">Endonuclease/Exonuclease/phosphatase family protein</fullName>
    </submittedName>
</protein>
<feature type="transmembrane region" description="Helical" evidence="1">
    <location>
        <begin position="60"/>
        <end position="79"/>
    </location>
</feature>
<keyword evidence="3" id="KW-0255">Endonuclease</keyword>
<dbReference type="EMBL" id="CP036279">
    <property type="protein sequence ID" value="QDU60098.1"/>
    <property type="molecule type" value="Genomic_DNA"/>
</dbReference>
<accession>A0A518AZA8</accession>
<keyword evidence="1" id="KW-1133">Transmembrane helix</keyword>
<dbReference type="GO" id="GO:0004527">
    <property type="term" value="F:exonuclease activity"/>
    <property type="evidence" value="ECO:0007669"/>
    <property type="project" value="UniProtKB-KW"/>
</dbReference>
<keyword evidence="3" id="KW-0378">Hydrolase</keyword>